<dbReference type="EMBL" id="CM000764">
    <property type="protein sequence ID" value="OQU83102.1"/>
    <property type="molecule type" value="Genomic_DNA"/>
</dbReference>
<evidence type="ECO:0000313" key="2">
    <source>
        <dbReference type="EMBL" id="OQU83102.1"/>
    </source>
</evidence>
<dbReference type="Gramene" id="OQU83102">
    <property type="protein sequence ID" value="OQU83102"/>
    <property type="gene ID" value="SORBI_3005G077466"/>
</dbReference>
<reference evidence="3" key="2">
    <citation type="journal article" date="2018" name="Plant J.">
        <title>The Sorghum bicolor reference genome: improved assembly, gene annotations, a transcriptome atlas, and signatures of genome organization.</title>
        <authorList>
            <person name="McCormick R.F."/>
            <person name="Truong S.K."/>
            <person name="Sreedasyam A."/>
            <person name="Jenkins J."/>
            <person name="Shu S."/>
            <person name="Sims D."/>
            <person name="Kennedy M."/>
            <person name="Amirebrahimi M."/>
            <person name="Weers B.D."/>
            <person name="McKinley B."/>
            <person name="Mattison A."/>
            <person name="Morishige D.T."/>
            <person name="Grimwood J."/>
            <person name="Schmutz J."/>
            <person name="Mullet J.E."/>
        </authorList>
    </citation>
    <scope>NUCLEOTIDE SEQUENCE [LARGE SCALE GENOMIC DNA]</scope>
    <source>
        <strain evidence="3">cv. BTx623</strain>
    </source>
</reference>
<feature type="region of interest" description="Disordered" evidence="1">
    <location>
        <begin position="1"/>
        <end position="37"/>
    </location>
</feature>
<organism evidence="2 3">
    <name type="scientific">Sorghum bicolor</name>
    <name type="common">Sorghum</name>
    <name type="synonym">Sorghum vulgare</name>
    <dbReference type="NCBI Taxonomy" id="4558"/>
    <lineage>
        <taxon>Eukaryota</taxon>
        <taxon>Viridiplantae</taxon>
        <taxon>Streptophyta</taxon>
        <taxon>Embryophyta</taxon>
        <taxon>Tracheophyta</taxon>
        <taxon>Spermatophyta</taxon>
        <taxon>Magnoliopsida</taxon>
        <taxon>Liliopsida</taxon>
        <taxon>Poales</taxon>
        <taxon>Poaceae</taxon>
        <taxon>PACMAD clade</taxon>
        <taxon>Panicoideae</taxon>
        <taxon>Andropogonodae</taxon>
        <taxon>Andropogoneae</taxon>
        <taxon>Sorghinae</taxon>
        <taxon>Sorghum</taxon>
    </lineage>
</organism>
<proteinExistence type="predicted"/>
<dbReference type="Proteomes" id="UP000000768">
    <property type="component" value="Chromosome 5"/>
</dbReference>
<dbReference type="InParanoid" id="A0A1Z5RH71"/>
<protein>
    <submittedName>
        <fullName evidence="2">Uncharacterized protein</fullName>
    </submittedName>
</protein>
<keyword evidence="3" id="KW-1185">Reference proteome</keyword>
<accession>A0A1Z5RH71</accession>
<reference evidence="2 3" key="1">
    <citation type="journal article" date="2009" name="Nature">
        <title>The Sorghum bicolor genome and the diversification of grasses.</title>
        <authorList>
            <person name="Paterson A.H."/>
            <person name="Bowers J.E."/>
            <person name="Bruggmann R."/>
            <person name="Dubchak I."/>
            <person name="Grimwood J."/>
            <person name="Gundlach H."/>
            <person name="Haberer G."/>
            <person name="Hellsten U."/>
            <person name="Mitros T."/>
            <person name="Poliakov A."/>
            <person name="Schmutz J."/>
            <person name="Spannagl M."/>
            <person name="Tang H."/>
            <person name="Wang X."/>
            <person name="Wicker T."/>
            <person name="Bharti A.K."/>
            <person name="Chapman J."/>
            <person name="Feltus F.A."/>
            <person name="Gowik U."/>
            <person name="Grigoriev I.V."/>
            <person name="Lyons E."/>
            <person name="Maher C.A."/>
            <person name="Martis M."/>
            <person name="Narechania A."/>
            <person name="Otillar R.P."/>
            <person name="Penning B.W."/>
            <person name="Salamov A.A."/>
            <person name="Wang Y."/>
            <person name="Zhang L."/>
            <person name="Carpita N.C."/>
            <person name="Freeling M."/>
            <person name="Gingle A.R."/>
            <person name="Hash C.T."/>
            <person name="Keller B."/>
            <person name="Klein P."/>
            <person name="Kresovich S."/>
            <person name="McCann M.C."/>
            <person name="Ming R."/>
            <person name="Peterson D.G."/>
            <person name="Mehboob-ur-Rahman"/>
            <person name="Ware D."/>
            <person name="Westhoff P."/>
            <person name="Mayer K.F."/>
            <person name="Messing J."/>
            <person name="Rokhsar D.S."/>
        </authorList>
    </citation>
    <scope>NUCLEOTIDE SEQUENCE [LARGE SCALE GENOMIC DNA]</scope>
    <source>
        <strain evidence="3">cv. BTx623</strain>
    </source>
</reference>
<gene>
    <name evidence="2" type="ORF">SORBI_3005G077466</name>
</gene>
<evidence type="ECO:0000256" key="1">
    <source>
        <dbReference type="SAM" id="MobiDB-lite"/>
    </source>
</evidence>
<evidence type="ECO:0000313" key="3">
    <source>
        <dbReference type="Proteomes" id="UP000000768"/>
    </source>
</evidence>
<sequence>MTKSSSSTAARRCLSRDVAVQPRTRPPTRETIHLSSVRTAGPSALPLLLMPLTQHVLHAEDASGIV</sequence>
<name>A0A1Z5RH71_SORBI</name>
<dbReference type="AlphaFoldDB" id="A0A1Z5RH71"/>